<dbReference type="PaxDb" id="2903-EOD14497"/>
<dbReference type="PROSITE" id="PS50222">
    <property type="entry name" value="EF_HAND_2"/>
    <property type="match status" value="2"/>
</dbReference>
<dbReference type="Gene3D" id="1.50.40.10">
    <property type="entry name" value="Mitochondrial carrier domain"/>
    <property type="match status" value="1"/>
</dbReference>
<feature type="domain" description="EF-hand" evidence="11">
    <location>
        <begin position="73"/>
        <end position="108"/>
    </location>
</feature>
<evidence type="ECO:0000256" key="10">
    <source>
        <dbReference type="SAM" id="Phobius"/>
    </source>
</evidence>
<dbReference type="GeneID" id="17260639"/>
<dbReference type="PROSITE" id="PS00018">
    <property type="entry name" value="EF_HAND_1"/>
    <property type="match status" value="1"/>
</dbReference>
<keyword evidence="13" id="KW-1185">Reference proteome</keyword>
<dbReference type="Proteomes" id="UP000013827">
    <property type="component" value="Unassembled WGS sequence"/>
</dbReference>
<dbReference type="STRING" id="2903.R1BXK5"/>
<evidence type="ECO:0000256" key="5">
    <source>
        <dbReference type="ARBA" id="ARBA00022837"/>
    </source>
</evidence>
<comment type="similarity">
    <text evidence="9">Belongs to the mitochondrial carrier (TC 2.A.29) family.</text>
</comment>
<dbReference type="RefSeq" id="XP_005766926.1">
    <property type="nucleotide sequence ID" value="XM_005766869.1"/>
</dbReference>
<keyword evidence="6 10" id="KW-1133">Transmembrane helix</keyword>
<feature type="repeat" description="Solcar" evidence="8">
    <location>
        <begin position="184"/>
        <end position="266"/>
    </location>
</feature>
<evidence type="ECO:0000256" key="8">
    <source>
        <dbReference type="PROSITE-ProRule" id="PRU00282"/>
    </source>
</evidence>
<evidence type="ECO:0000256" key="6">
    <source>
        <dbReference type="ARBA" id="ARBA00022989"/>
    </source>
</evidence>
<evidence type="ECO:0000256" key="9">
    <source>
        <dbReference type="RuleBase" id="RU000488"/>
    </source>
</evidence>
<reference evidence="12" key="2">
    <citation type="submission" date="2024-10" db="UniProtKB">
        <authorList>
            <consortium name="EnsemblProtists"/>
        </authorList>
    </citation>
    <scope>IDENTIFICATION</scope>
</reference>
<name>A0A0D3ITB2_EMIH1</name>
<dbReference type="InterPro" id="IPR011992">
    <property type="entry name" value="EF-hand-dom_pair"/>
</dbReference>
<dbReference type="KEGG" id="ehx:EMIHUDRAFT_96227"/>
<dbReference type="SMART" id="SM00054">
    <property type="entry name" value="EFh"/>
    <property type="match status" value="3"/>
</dbReference>
<keyword evidence="4" id="KW-0677">Repeat</keyword>
<sequence length="461" mass="49400">MAPGRRGGRDADAAAEEGLRVLRSAFDGIDLDANSYVDVDELRVCLIRQSFSAMDANKDGKISFSEFVAYTSRQEELLRRMFDEIDTSRTGKVTAAELRAALHRMSIRVDDRRLRRMVQQMAHGAGSGDVDADPEVDFLAFRQFCLLLPARNVRALFEYFHHSSAIDVGEGSAIPPDEKDAVSEPVWVSLAAGAIAGAVSRTATAPIDRIKTMMQIDASRGAPLVARSILASDGALGFWRGNFANVLKIAPESGVKFLAYGLLKARFCEDASSPTTLERFVSGGIAGAIAQAVIYPLETVKTRMALSTGGSEYSSVANTVRRVLQHEGWRGLFGGLGASIAGIIPYAGTDMMVYQTLKDQYADRNPGADPGPLVFLGCGAVSSVCGQVVAYPLQLIRTRLQARTRVSGGRGAQGMSGMPQYTGALDCLRQTVAAGGAIPSVAISYATYEEARKALVARSRE</sequence>
<feature type="transmembrane region" description="Helical" evidence="10">
    <location>
        <begin position="373"/>
        <end position="393"/>
    </location>
</feature>
<dbReference type="InterPro" id="IPR018247">
    <property type="entry name" value="EF_Hand_1_Ca_BS"/>
</dbReference>
<feature type="domain" description="EF-hand" evidence="11">
    <location>
        <begin position="17"/>
        <end position="52"/>
    </location>
</feature>
<accession>A0A0D3ITB2</accession>
<dbReference type="PANTHER" id="PTHR24089">
    <property type="entry name" value="SOLUTE CARRIER FAMILY 25"/>
    <property type="match status" value="1"/>
</dbReference>
<feature type="repeat" description="Solcar" evidence="8">
    <location>
        <begin position="274"/>
        <end position="360"/>
    </location>
</feature>
<dbReference type="EnsemblProtists" id="EOD14497">
    <property type="protein sequence ID" value="EOD14497"/>
    <property type="gene ID" value="EMIHUDRAFT_96227"/>
</dbReference>
<evidence type="ECO:0000256" key="7">
    <source>
        <dbReference type="ARBA" id="ARBA00023136"/>
    </source>
</evidence>
<dbReference type="InterPro" id="IPR023395">
    <property type="entry name" value="MCP_dom_sf"/>
</dbReference>
<dbReference type="OMA" id="VISYAEW"/>
<dbReference type="InterPro" id="IPR002067">
    <property type="entry name" value="MCP"/>
</dbReference>
<dbReference type="Pfam" id="PF00153">
    <property type="entry name" value="Mito_carr"/>
    <property type="match status" value="3"/>
</dbReference>
<proteinExistence type="inferred from homology"/>
<dbReference type="HOGENOM" id="CLU_015166_2_0_1"/>
<evidence type="ECO:0000256" key="4">
    <source>
        <dbReference type="ARBA" id="ARBA00022737"/>
    </source>
</evidence>
<keyword evidence="7 8" id="KW-0472">Membrane</keyword>
<organism evidence="12 13">
    <name type="scientific">Emiliania huxleyi (strain CCMP1516)</name>
    <dbReference type="NCBI Taxonomy" id="280463"/>
    <lineage>
        <taxon>Eukaryota</taxon>
        <taxon>Haptista</taxon>
        <taxon>Haptophyta</taxon>
        <taxon>Prymnesiophyceae</taxon>
        <taxon>Isochrysidales</taxon>
        <taxon>Noelaerhabdaceae</taxon>
        <taxon>Emiliania</taxon>
    </lineage>
</organism>
<dbReference type="Pfam" id="PF13202">
    <property type="entry name" value="EF-hand_5"/>
    <property type="match status" value="1"/>
</dbReference>
<dbReference type="InterPro" id="IPR002048">
    <property type="entry name" value="EF_hand_dom"/>
</dbReference>
<keyword evidence="3 8" id="KW-0812">Transmembrane</keyword>
<dbReference type="InterPro" id="IPR018108">
    <property type="entry name" value="MCP_transmembrane"/>
</dbReference>
<evidence type="ECO:0000313" key="12">
    <source>
        <dbReference type="EnsemblProtists" id="EOD14497"/>
    </source>
</evidence>
<protein>
    <recommendedName>
        <fullName evidence="11">EF-hand domain-containing protein</fullName>
    </recommendedName>
</protein>
<dbReference type="SUPFAM" id="SSF103506">
    <property type="entry name" value="Mitochondrial carrier"/>
    <property type="match status" value="1"/>
</dbReference>
<evidence type="ECO:0000256" key="2">
    <source>
        <dbReference type="ARBA" id="ARBA00022448"/>
    </source>
</evidence>
<evidence type="ECO:0000259" key="11">
    <source>
        <dbReference type="PROSITE" id="PS50222"/>
    </source>
</evidence>
<keyword evidence="5" id="KW-0106">Calcium</keyword>
<dbReference type="GO" id="GO:0005509">
    <property type="term" value="F:calcium ion binding"/>
    <property type="evidence" value="ECO:0007669"/>
    <property type="project" value="InterPro"/>
</dbReference>
<dbReference type="PROSITE" id="PS50920">
    <property type="entry name" value="SOLCAR"/>
    <property type="match status" value="2"/>
</dbReference>
<comment type="subcellular location">
    <subcellularLocation>
        <location evidence="1">Mitochondrion inner membrane</location>
        <topology evidence="1">Multi-pass membrane protein</topology>
    </subcellularLocation>
</comment>
<keyword evidence="2 9" id="KW-0813">Transport</keyword>
<feature type="transmembrane region" description="Helical" evidence="10">
    <location>
        <begin position="331"/>
        <end position="348"/>
    </location>
</feature>
<evidence type="ECO:0000313" key="13">
    <source>
        <dbReference type="Proteomes" id="UP000013827"/>
    </source>
</evidence>
<dbReference type="GO" id="GO:0055085">
    <property type="term" value="P:transmembrane transport"/>
    <property type="evidence" value="ECO:0007669"/>
    <property type="project" value="InterPro"/>
</dbReference>
<dbReference type="AlphaFoldDB" id="A0A0D3ITB2"/>
<dbReference type="SUPFAM" id="SSF47473">
    <property type="entry name" value="EF-hand"/>
    <property type="match status" value="1"/>
</dbReference>
<dbReference type="CDD" id="cd00051">
    <property type="entry name" value="EFh"/>
    <property type="match status" value="3"/>
</dbReference>
<dbReference type="GO" id="GO:0005743">
    <property type="term" value="C:mitochondrial inner membrane"/>
    <property type="evidence" value="ECO:0007669"/>
    <property type="project" value="UniProtKB-SubCell"/>
</dbReference>
<evidence type="ECO:0000256" key="1">
    <source>
        <dbReference type="ARBA" id="ARBA00004448"/>
    </source>
</evidence>
<evidence type="ECO:0000256" key="3">
    <source>
        <dbReference type="ARBA" id="ARBA00022692"/>
    </source>
</evidence>
<dbReference type="eggNOG" id="KOG0036">
    <property type="taxonomic scope" value="Eukaryota"/>
</dbReference>
<dbReference type="PRINTS" id="PR00926">
    <property type="entry name" value="MITOCARRIER"/>
</dbReference>
<reference evidence="13" key="1">
    <citation type="journal article" date="2013" name="Nature">
        <title>Pan genome of the phytoplankton Emiliania underpins its global distribution.</title>
        <authorList>
            <person name="Read B.A."/>
            <person name="Kegel J."/>
            <person name="Klute M.J."/>
            <person name="Kuo A."/>
            <person name="Lefebvre S.C."/>
            <person name="Maumus F."/>
            <person name="Mayer C."/>
            <person name="Miller J."/>
            <person name="Monier A."/>
            <person name="Salamov A."/>
            <person name="Young J."/>
            <person name="Aguilar M."/>
            <person name="Claverie J.M."/>
            <person name="Frickenhaus S."/>
            <person name="Gonzalez K."/>
            <person name="Herman E.K."/>
            <person name="Lin Y.C."/>
            <person name="Napier J."/>
            <person name="Ogata H."/>
            <person name="Sarno A.F."/>
            <person name="Shmutz J."/>
            <person name="Schroeder D."/>
            <person name="de Vargas C."/>
            <person name="Verret F."/>
            <person name="von Dassow P."/>
            <person name="Valentin K."/>
            <person name="Van de Peer Y."/>
            <person name="Wheeler G."/>
            <person name="Dacks J.B."/>
            <person name="Delwiche C.F."/>
            <person name="Dyhrman S.T."/>
            <person name="Glockner G."/>
            <person name="John U."/>
            <person name="Richards T."/>
            <person name="Worden A.Z."/>
            <person name="Zhang X."/>
            <person name="Grigoriev I.V."/>
            <person name="Allen A.E."/>
            <person name="Bidle K."/>
            <person name="Borodovsky M."/>
            <person name="Bowler C."/>
            <person name="Brownlee C."/>
            <person name="Cock J.M."/>
            <person name="Elias M."/>
            <person name="Gladyshev V.N."/>
            <person name="Groth M."/>
            <person name="Guda C."/>
            <person name="Hadaegh A."/>
            <person name="Iglesias-Rodriguez M.D."/>
            <person name="Jenkins J."/>
            <person name="Jones B.M."/>
            <person name="Lawson T."/>
            <person name="Leese F."/>
            <person name="Lindquist E."/>
            <person name="Lobanov A."/>
            <person name="Lomsadze A."/>
            <person name="Malik S.B."/>
            <person name="Marsh M.E."/>
            <person name="Mackinder L."/>
            <person name="Mock T."/>
            <person name="Mueller-Roeber B."/>
            <person name="Pagarete A."/>
            <person name="Parker M."/>
            <person name="Probert I."/>
            <person name="Quesneville H."/>
            <person name="Raines C."/>
            <person name="Rensing S.A."/>
            <person name="Riano-Pachon D.M."/>
            <person name="Richier S."/>
            <person name="Rokitta S."/>
            <person name="Shiraiwa Y."/>
            <person name="Soanes D.M."/>
            <person name="van der Giezen M."/>
            <person name="Wahlund T.M."/>
            <person name="Williams B."/>
            <person name="Wilson W."/>
            <person name="Wolfe G."/>
            <person name="Wurch L.L."/>
        </authorList>
    </citation>
    <scope>NUCLEOTIDE SEQUENCE</scope>
</reference>
<dbReference type="Gene3D" id="1.10.238.10">
    <property type="entry name" value="EF-hand"/>
    <property type="match status" value="1"/>
</dbReference>